<gene>
    <name evidence="1" type="ORF">KUC_1188</name>
</gene>
<accession>A0A7U9GIQ8</accession>
<reference evidence="1 2" key="1">
    <citation type="submission" date="2011-10" db="EMBL/GenBank/DDBJ databases">
        <authorList>
            <person name="Quillaguamn J."/>
            <person name="Guzmn D."/>
            <person name="Balderrama-Subieta A."/>
            <person name="Cardona-Ortuo C."/>
            <person name="Guevara-Martnez M."/>
            <person name="Callisaya-Quispe N."/>
        </authorList>
    </citation>
    <scope>NUCLEOTIDE SEQUENCE [LARGE SCALE GENOMIC DNA]</scope>
    <source>
        <strain evidence="1 2">LC1</strain>
    </source>
</reference>
<dbReference type="AlphaFoldDB" id="A0A7U9GIQ8"/>
<evidence type="ECO:0000313" key="2">
    <source>
        <dbReference type="Proteomes" id="UP000005756"/>
    </source>
</evidence>
<dbReference type="EMBL" id="JH393257">
    <property type="protein sequence ID" value="EHJ94230.1"/>
    <property type="molecule type" value="Genomic_DNA"/>
</dbReference>
<name>A0A7U9GIQ8_9GAMM</name>
<sequence length="51" mass="5585">MPADGNAASRFSVWFICVSSMLLPHSAKAERSAAYKGCLLMGIKVYTDNFK</sequence>
<proteinExistence type="predicted"/>
<protein>
    <submittedName>
        <fullName evidence="1">Uncharacterized protein</fullName>
    </submittedName>
</protein>
<organism evidence="1 2">
    <name type="scientific">Vreelandella boliviensis LC1</name>
    <dbReference type="NCBI Taxonomy" id="1072583"/>
    <lineage>
        <taxon>Bacteria</taxon>
        <taxon>Pseudomonadati</taxon>
        <taxon>Pseudomonadota</taxon>
        <taxon>Gammaproteobacteria</taxon>
        <taxon>Oceanospirillales</taxon>
        <taxon>Halomonadaceae</taxon>
        <taxon>Vreelandella</taxon>
    </lineage>
</organism>
<dbReference type="Proteomes" id="UP000005756">
    <property type="component" value="Unassembled WGS sequence"/>
</dbReference>
<evidence type="ECO:0000313" key="1">
    <source>
        <dbReference type="EMBL" id="EHJ94230.1"/>
    </source>
</evidence>